<name>A0AAE3ADC2_9FIRM</name>
<evidence type="ECO:0000256" key="6">
    <source>
        <dbReference type="ARBA" id="ARBA00022989"/>
    </source>
</evidence>
<feature type="transmembrane region" description="Helical" evidence="9">
    <location>
        <begin position="307"/>
        <end position="329"/>
    </location>
</feature>
<evidence type="ECO:0000256" key="7">
    <source>
        <dbReference type="ARBA" id="ARBA00023136"/>
    </source>
</evidence>
<evidence type="ECO:0000256" key="4">
    <source>
        <dbReference type="ARBA" id="ARBA00022475"/>
    </source>
</evidence>
<dbReference type="PROSITE" id="PS50283">
    <property type="entry name" value="NA_SOLUT_SYMP_3"/>
    <property type="match status" value="1"/>
</dbReference>
<feature type="transmembrane region" description="Helical" evidence="9">
    <location>
        <begin position="361"/>
        <end position="384"/>
    </location>
</feature>
<evidence type="ECO:0000256" key="5">
    <source>
        <dbReference type="ARBA" id="ARBA00022692"/>
    </source>
</evidence>
<accession>A0AAE3ADC2</accession>
<keyword evidence="11" id="KW-1185">Reference proteome</keyword>
<reference evidence="10" key="1">
    <citation type="submission" date="2021-10" db="EMBL/GenBank/DDBJ databases">
        <title>Anaerobic single-cell dispensing facilitates the cultivation of human gut bacteria.</title>
        <authorList>
            <person name="Afrizal A."/>
        </authorList>
    </citation>
    <scope>NUCLEOTIDE SEQUENCE</scope>
    <source>
        <strain evidence="10">CLA-AA-H272</strain>
    </source>
</reference>
<evidence type="ECO:0000313" key="11">
    <source>
        <dbReference type="Proteomes" id="UP001199319"/>
    </source>
</evidence>
<keyword evidence="3" id="KW-0813">Transport</keyword>
<evidence type="ECO:0000256" key="8">
    <source>
        <dbReference type="RuleBase" id="RU362091"/>
    </source>
</evidence>
<feature type="transmembrane region" description="Helical" evidence="9">
    <location>
        <begin position="182"/>
        <end position="203"/>
    </location>
</feature>
<feature type="transmembrane region" description="Helical" evidence="9">
    <location>
        <begin position="6"/>
        <end position="25"/>
    </location>
</feature>
<dbReference type="PROSITE" id="PS00456">
    <property type="entry name" value="NA_SOLUT_SYMP_1"/>
    <property type="match status" value="1"/>
</dbReference>
<protein>
    <submittedName>
        <fullName evidence="10">Sodium:solute symporter family protein</fullName>
    </submittedName>
</protein>
<dbReference type="PANTHER" id="PTHR48086:SF7">
    <property type="entry name" value="SODIUM-SOLUTE SYMPORTER-RELATED"/>
    <property type="match status" value="1"/>
</dbReference>
<comment type="caution">
    <text evidence="10">The sequence shown here is derived from an EMBL/GenBank/DDBJ whole genome shotgun (WGS) entry which is preliminary data.</text>
</comment>
<evidence type="ECO:0000256" key="3">
    <source>
        <dbReference type="ARBA" id="ARBA00022448"/>
    </source>
</evidence>
<dbReference type="PANTHER" id="PTHR48086">
    <property type="entry name" value="SODIUM/PROLINE SYMPORTER-RELATED"/>
    <property type="match status" value="1"/>
</dbReference>
<feature type="transmembrane region" description="Helical" evidence="9">
    <location>
        <begin position="77"/>
        <end position="96"/>
    </location>
</feature>
<dbReference type="GO" id="GO:0022857">
    <property type="term" value="F:transmembrane transporter activity"/>
    <property type="evidence" value="ECO:0007669"/>
    <property type="project" value="InterPro"/>
</dbReference>
<dbReference type="RefSeq" id="WP_302928299.1">
    <property type="nucleotide sequence ID" value="NZ_JAJEPW010000011.1"/>
</dbReference>
<comment type="subcellular location">
    <subcellularLocation>
        <location evidence="1">Membrane</location>
        <topology evidence="1">Multi-pass membrane protein</topology>
    </subcellularLocation>
</comment>
<evidence type="ECO:0000256" key="2">
    <source>
        <dbReference type="ARBA" id="ARBA00006434"/>
    </source>
</evidence>
<feature type="transmembrane region" description="Helical" evidence="9">
    <location>
        <begin position="390"/>
        <end position="409"/>
    </location>
</feature>
<feature type="transmembrane region" description="Helical" evidence="9">
    <location>
        <begin position="262"/>
        <end position="287"/>
    </location>
</feature>
<dbReference type="Gene3D" id="1.20.1730.10">
    <property type="entry name" value="Sodium/glucose cotransporter"/>
    <property type="match status" value="1"/>
</dbReference>
<feature type="transmembrane region" description="Helical" evidence="9">
    <location>
        <begin position="117"/>
        <end position="140"/>
    </location>
</feature>
<keyword evidence="7 9" id="KW-0472">Membrane</keyword>
<dbReference type="AlphaFoldDB" id="A0AAE3ADC2"/>
<dbReference type="Proteomes" id="UP001199319">
    <property type="component" value="Unassembled WGS sequence"/>
</dbReference>
<dbReference type="EMBL" id="JAJEPW010000011">
    <property type="protein sequence ID" value="MCC2128998.1"/>
    <property type="molecule type" value="Genomic_DNA"/>
</dbReference>
<keyword evidence="5 9" id="KW-0812">Transmembrane</keyword>
<dbReference type="InterPro" id="IPR001734">
    <property type="entry name" value="Na/solute_symporter"/>
</dbReference>
<feature type="transmembrane region" description="Helical" evidence="9">
    <location>
        <begin position="223"/>
        <end position="241"/>
    </location>
</feature>
<dbReference type="InterPro" id="IPR038377">
    <property type="entry name" value="Na/Glc_symporter_sf"/>
</dbReference>
<gene>
    <name evidence="10" type="ORF">LKD37_05620</name>
</gene>
<evidence type="ECO:0000256" key="9">
    <source>
        <dbReference type="SAM" id="Phobius"/>
    </source>
</evidence>
<sequence>MEIQILPLIIVVAYLVGMLTVGAVVSKVQIKNAKDYMVAGRRMGLFMVAFSLSANNIGGGCTTGLAQKAFGDWGLSAVWYVLAASIAMIPLAYFAPKIRKTMAVTIPEVVGRRFGKFSSNFTGILSVLSLFCLTSSQIAASGGVINALIPSIPLNVCLIFAGIVIILYTTMGGMIADQISDLVQFGIILVGLAIATPIVLNHAGGWSAISAALPGEKLNLTQIGWASIIGYIFNYFCTFLAGPEMVSRFETAKDEKTAKNAAFVSAILMAAMSIFPTLLGLAAFALQDQLPGLAENGSNAMMIVTGHYAPGVVTGLISAAIICATMSSADSNLLCMSTMIINDLYTGLGGKKQLTDKQTIFYTRACNVLSAVVAMLISLFGVSIVAMNTFAFGIRCAGPFAAYGLGLAVPKATKNSGIISIICGTIAFVVWQIVGGGGTWMFLMPVVAGCLVSTISFFVVNWIEWGRGVAPAPSAYLTDEEVARKIAEESVGR</sequence>
<dbReference type="InterPro" id="IPR018212">
    <property type="entry name" value="Na/solute_symporter_CS"/>
</dbReference>
<evidence type="ECO:0000256" key="1">
    <source>
        <dbReference type="ARBA" id="ARBA00004141"/>
    </source>
</evidence>
<dbReference type="CDD" id="cd10322">
    <property type="entry name" value="SLC5sbd"/>
    <property type="match status" value="1"/>
</dbReference>
<evidence type="ECO:0000313" key="10">
    <source>
        <dbReference type="EMBL" id="MCC2128998.1"/>
    </source>
</evidence>
<keyword evidence="6 9" id="KW-1133">Transmembrane helix</keyword>
<dbReference type="GO" id="GO:0046942">
    <property type="term" value="P:carboxylic acid transport"/>
    <property type="evidence" value="ECO:0007669"/>
    <property type="project" value="UniProtKB-ARBA"/>
</dbReference>
<feature type="transmembrane region" description="Helical" evidence="9">
    <location>
        <begin position="440"/>
        <end position="463"/>
    </location>
</feature>
<feature type="transmembrane region" description="Helical" evidence="9">
    <location>
        <begin position="416"/>
        <end position="434"/>
    </location>
</feature>
<keyword evidence="4" id="KW-1003">Cell membrane</keyword>
<dbReference type="Pfam" id="PF00474">
    <property type="entry name" value="SSF"/>
    <property type="match status" value="1"/>
</dbReference>
<dbReference type="GO" id="GO:0005886">
    <property type="term" value="C:plasma membrane"/>
    <property type="evidence" value="ECO:0007669"/>
    <property type="project" value="TreeGrafter"/>
</dbReference>
<feature type="transmembrane region" description="Helical" evidence="9">
    <location>
        <begin position="45"/>
        <end position="65"/>
    </location>
</feature>
<comment type="similarity">
    <text evidence="2 8">Belongs to the sodium:solute symporter (SSF) (TC 2.A.21) family.</text>
</comment>
<dbReference type="InterPro" id="IPR050277">
    <property type="entry name" value="Sodium:Solute_Symporter"/>
</dbReference>
<organism evidence="10 11">
    <name type="scientific">Brotocaccenecus cirricatena</name>
    <dbReference type="NCBI Taxonomy" id="3064195"/>
    <lineage>
        <taxon>Bacteria</taxon>
        <taxon>Bacillati</taxon>
        <taxon>Bacillota</taxon>
        <taxon>Clostridia</taxon>
        <taxon>Eubacteriales</taxon>
        <taxon>Oscillospiraceae</taxon>
        <taxon>Brotocaccenecus</taxon>
    </lineage>
</organism>
<feature type="transmembrane region" description="Helical" evidence="9">
    <location>
        <begin position="152"/>
        <end position="170"/>
    </location>
</feature>
<proteinExistence type="inferred from homology"/>